<reference evidence="3" key="1">
    <citation type="submission" date="2019-10" db="EMBL/GenBank/DDBJ databases">
        <title>Corvus moneduloides (New Caledonian crow) genome, bCorMon1, primary haplotype.</title>
        <authorList>
            <person name="Rutz C."/>
            <person name="Fungtammasan C."/>
            <person name="Mountcastle J."/>
            <person name="Formenti G."/>
            <person name="Chow W."/>
            <person name="Howe K."/>
            <person name="Steele M.P."/>
            <person name="Fernandes J."/>
            <person name="Gilbert M.T.P."/>
            <person name="Fedrigo O."/>
            <person name="Jarvis E.D."/>
            <person name="Gemmell N."/>
        </authorList>
    </citation>
    <scope>NUCLEOTIDE SEQUENCE [LARGE SCALE GENOMIC DNA]</scope>
</reference>
<sequence length="92" mass="10140">MVSAHVSLEIKEEREGSGLASNRFIVRSFATRTSLEGMECDGMLSRGLSSVLWGFENRGERGKQPMSYKPGEDTIQQEPPGKPRGLGSVLVW</sequence>
<dbReference type="AlphaFoldDB" id="A0A8U7P8R8"/>
<organism evidence="2 3">
    <name type="scientific">Corvus moneduloides</name>
    <name type="common">New Caledonian crow</name>
    <dbReference type="NCBI Taxonomy" id="1196302"/>
    <lineage>
        <taxon>Eukaryota</taxon>
        <taxon>Metazoa</taxon>
        <taxon>Chordata</taxon>
        <taxon>Craniata</taxon>
        <taxon>Vertebrata</taxon>
        <taxon>Euteleostomi</taxon>
        <taxon>Archelosauria</taxon>
        <taxon>Archosauria</taxon>
        <taxon>Dinosauria</taxon>
        <taxon>Saurischia</taxon>
        <taxon>Theropoda</taxon>
        <taxon>Coelurosauria</taxon>
        <taxon>Aves</taxon>
        <taxon>Neognathae</taxon>
        <taxon>Neoaves</taxon>
        <taxon>Telluraves</taxon>
        <taxon>Australaves</taxon>
        <taxon>Passeriformes</taxon>
        <taxon>Corvoidea</taxon>
        <taxon>Corvidae</taxon>
        <taxon>Corvus</taxon>
    </lineage>
</organism>
<dbReference type="Ensembl" id="ENSCMUT00000036814.1">
    <property type="protein sequence ID" value="ENSCMUP00000028659.1"/>
    <property type="gene ID" value="ENSCMUG00000018682.1"/>
</dbReference>
<reference evidence="2" key="2">
    <citation type="submission" date="2025-08" db="UniProtKB">
        <authorList>
            <consortium name="Ensembl"/>
        </authorList>
    </citation>
    <scope>IDENTIFICATION</scope>
</reference>
<evidence type="ECO:0000313" key="2">
    <source>
        <dbReference type="Ensembl" id="ENSCMUP00000028659.1"/>
    </source>
</evidence>
<keyword evidence="3" id="KW-1185">Reference proteome</keyword>
<evidence type="ECO:0000313" key="3">
    <source>
        <dbReference type="Proteomes" id="UP000694553"/>
    </source>
</evidence>
<reference evidence="2" key="3">
    <citation type="submission" date="2025-09" db="UniProtKB">
        <authorList>
            <consortium name="Ensembl"/>
        </authorList>
    </citation>
    <scope>IDENTIFICATION</scope>
</reference>
<evidence type="ECO:0000256" key="1">
    <source>
        <dbReference type="SAM" id="MobiDB-lite"/>
    </source>
</evidence>
<proteinExistence type="predicted"/>
<name>A0A8U7P8R8_CORMO</name>
<dbReference type="Proteomes" id="UP000694553">
    <property type="component" value="Unassembled WGS sequence"/>
</dbReference>
<protein>
    <submittedName>
        <fullName evidence="2">Uncharacterized protein</fullName>
    </submittedName>
</protein>
<feature type="region of interest" description="Disordered" evidence="1">
    <location>
        <begin position="60"/>
        <end position="92"/>
    </location>
</feature>
<accession>A0A8U7P8R8</accession>